<dbReference type="PANTHER" id="PTHR15949">
    <property type="entry name" value="TESTIS-EXPRESSED PROTEIN 264"/>
    <property type="match status" value="1"/>
</dbReference>
<dbReference type="EMBL" id="CASHTH010002482">
    <property type="protein sequence ID" value="CAI8030463.1"/>
    <property type="molecule type" value="Genomic_DNA"/>
</dbReference>
<dbReference type="SUPFAM" id="SSF55136">
    <property type="entry name" value="Probable bacterial effector-binding domain"/>
    <property type="match status" value="1"/>
</dbReference>
<name>A0AA35SI93_GEOBA</name>
<dbReference type="AlphaFoldDB" id="A0AA35SI93"/>
<dbReference type="GO" id="GO:0005789">
    <property type="term" value="C:endoplasmic reticulum membrane"/>
    <property type="evidence" value="ECO:0007669"/>
    <property type="project" value="TreeGrafter"/>
</dbReference>
<dbReference type="GO" id="GO:0005634">
    <property type="term" value="C:nucleus"/>
    <property type="evidence" value="ECO:0007669"/>
    <property type="project" value="TreeGrafter"/>
</dbReference>
<organism evidence="2 3">
    <name type="scientific">Geodia barretti</name>
    <name type="common">Barrett's horny sponge</name>
    <dbReference type="NCBI Taxonomy" id="519541"/>
    <lineage>
        <taxon>Eukaryota</taxon>
        <taxon>Metazoa</taxon>
        <taxon>Porifera</taxon>
        <taxon>Demospongiae</taxon>
        <taxon>Heteroscleromorpha</taxon>
        <taxon>Tetractinellida</taxon>
        <taxon>Astrophorina</taxon>
        <taxon>Geodiidae</taxon>
        <taxon>Geodia</taxon>
    </lineage>
</organism>
<evidence type="ECO:0000313" key="3">
    <source>
        <dbReference type="Proteomes" id="UP001174909"/>
    </source>
</evidence>
<dbReference type="PANTHER" id="PTHR15949:SF3">
    <property type="entry name" value="TESTIS-EXPRESSED PROTEIN 264"/>
    <property type="match status" value="1"/>
</dbReference>
<evidence type="ECO:0000256" key="1">
    <source>
        <dbReference type="SAM" id="Phobius"/>
    </source>
</evidence>
<reference evidence="2" key="1">
    <citation type="submission" date="2023-03" db="EMBL/GenBank/DDBJ databases">
        <authorList>
            <person name="Steffen K."/>
            <person name="Cardenas P."/>
        </authorList>
    </citation>
    <scope>NUCLEOTIDE SEQUENCE</scope>
</reference>
<comment type="caution">
    <text evidence="2">The sequence shown here is derived from an EMBL/GenBank/DDBJ whole genome shotgun (WGS) entry which is preliminary data.</text>
</comment>
<protein>
    <submittedName>
        <fullName evidence="2">Testis-expressed protein 264</fullName>
    </submittedName>
</protein>
<proteinExistence type="predicted"/>
<keyword evidence="1" id="KW-0472">Membrane</keyword>
<accession>A0AA35SI93</accession>
<keyword evidence="3" id="KW-1185">Reference proteome</keyword>
<keyword evidence="1" id="KW-1133">Transmembrane helix</keyword>
<dbReference type="Proteomes" id="UP001174909">
    <property type="component" value="Unassembled WGS sequence"/>
</dbReference>
<evidence type="ECO:0000313" key="2">
    <source>
        <dbReference type="EMBL" id="CAI8030463.1"/>
    </source>
</evidence>
<dbReference type="GO" id="GO:0005657">
    <property type="term" value="C:replication fork"/>
    <property type="evidence" value="ECO:0007669"/>
    <property type="project" value="TreeGrafter"/>
</dbReference>
<feature type="transmembrane region" description="Helical" evidence="1">
    <location>
        <begin position="6"/>
        <end position="29"/>
    </location>
</feature>
<dbReference type="GO" id="GO:0000421">
    <property type="term" value="C:autophagosome membrane"/>
    <property type="evidence" value="ECO:0007669"/>
    <property type="project" value="TreeGrafter"/>
</dbReference>
<gene>
    <name evidence="2" type="ORF">GBAR_LOCUS17277</name>
</gene>
<keyword evidence="1" id="KW-0812">Transmembrane</keyword>
<dbReference type="Gene3D" id="3.20.80.10">
    <property type="entry name" value="Regulatory factor, effector binding domain"/>
    <property type="match status" value="1"/>
</dbReference>
<dbReference type="GO" id="GO:0106300">
    <property type="term" value="P:protein-DNA covalent cross-linking repair"/>
    <property type="evidence" value="ECO:0007669"/>
    <property type="project" value="TreeGrafter"/>
</dbReference>
<dbReference type="InterPro" id="IPR011256">
    <property type="entry name" value="Reg_factor_effector_dom_sf"/>
</dbReference>
<sequence length="201" mass="22544">METWLLIVLGTLIVVFIFIFGVLTHAGYFSDLRIRTSLPVSLPRRAAYLIHRGPYKEVCTPLERITAIGRHQKIFCVFYDDPEKVPPDKLRSIVGCVLPDTPDSTVEKSLKASGCSVWTFPQCGKAVITEFPCRSFVSTIIAPGIVYPALKRYFGEFDLKCVGPILEIYGDGYTQYVAPLENNEGFFVPEIAQENESKKSQ</sequence>
<dbReference type="GO" id="GO:0061709">
    <property type="term" value="P:reticulophagy"/>
    <property type="evidence" value="ECO:0007669"/>
    <property type="project" value="TreeGrafter"/>
</dbReference>